<dbReference type="Proteomes" id="UP000279833">
    <property type="component" value="Unassembled WGS sequence"/>
</dbReference>
<reference evidence="1 2" key="2">
    <citation type="submission" date="2018-11" db="EMBL/GenBank/DDBJ databases">
        <authorList>
            <consortium name="Pathogen Informatics"/>
        </authorList>
    </citation>
    <scope>NUCLEOTIDE SEQUENCE [LARGE SCALE GENOMIC DNA]</scope>
    <source>
        <strain evidence="1">Dakar</strain>
        <strain evidence="2">Dakar, Senegal</strain>
    </source>
</reference>
<evidence type="ECO:0000313" key="3">
    <source>
        <dbReference type="WBParaSite" id="SCUD_0000925601-mRNA-1"/>
    </source>
</evidence>
<dbReference type="EMBL" id="UZAK01033144">
    <property type="protein sequence ID" value="VDP34857.1"/>
    <property type="molecule type" value="Genomic_DNA"/>
</dbReference>
<accession>A0A183K2P2</accession>
<organism evidence="3">
    <name type="scientific">Schistosoma curassoni</name>
    <dbReference type="NCBI Taxonomy" id="6186"/>
    <lineage>
        <taxon>Eukaryota</taxon>
        <taxon>Metazoa</taxon>
        <taxon>Spiralia</taxon>
        <taxon>Lophotrochozoa</taxon>
        <taxon>Platyhelminthes</taxon>
        <taxon>Trematoda</taxon>
        <taxon>Digenea</taxon>
        <taxon>Strigeidida</taxon>
        <taxon>Schistosomatoidea</taxon>
        <taxon>Schistosomatidae</taxon>
        <taxon>Schistosoma</taxon>
    </lineage>
</organism>
<proteinExistence type="predicted"/>
<keyword evidence="2" id="KW-1185">Reference proteome</keyword>
<name>A0A183K2P2_9TREM</name>
<protein>
    <submittedName>
        <fullName evidence="1 3">Uncharacterized protein</fullName>
    </submittedName>
</protein>
<reference evidence="3" key="1">
    <citation type="submission" date="2016-06" db="UniProtKB">
        <authorList>
            <consortium name="WormBaseParasite"/>
        </authorList>
    </citation>
    <scope>IDENTIFICATION</scope>
</reference>
<evidence type="ECO:0000313" key="2">
    <source>
        <dbReference type="Proteomes" id="UP000279833"/>
    </source>
</evidence>
<dbReference type="WBParaSite" id="SCUD_0000925601-mRNA-1">
    <property type="protein sequence ID" value="SCUD_0000925601-mRNA-1"/>
    <property type="gene ID" value="SCUD_0000925601"/>
</dbReference>
<gene>
    <name evidence="1" type="ORF">SCUD_LOCUS9256</name>
</gene>
<sequence>MIHISEAEIGVLDLTGSVRQGEGSIKTLDCSYGFHASLVRSVIHYFLIGSISTYTLTGHSGYKL</sequence>
<evidence type="ECO:0000313" key="1">
    <source>
        <dbReference type="EMBL" id="VDP34857.1"/>
    </source>
</evidence>
<dbReference type="AlphaFoldDB" id="A0A183K2P2"/>